<evidence type="ECO:0000313" key="2">
    <source>
        <dbReference type="EMBL" id="RHM14483.1"/>
    </source>
</evidence>
<dbReference type="OrthoDB" id="9795813at2"/>
<reference evidence="2 3" key="1">
    <citation type="submission" date="2018-08" db="EMBL/GenBank/DDBJ databases">
        <title>A genome reference for cultivated species of the human gut microbiota.</title>
        <authorList>
            <person name="Zou Y."/>
            <person name="Xue W."/>
            <person name="Luo G."/>
        </authorList>
    </citation>
    <scope>NUCLEOTIDE SEQUENCE [LARGE SCALE GENOMIC DNA]</scope>
    <source>
        <strain evidence="2 3">AF35-6BH</strain>
    </source>
</reference>
<dbReference type="GO" id="GO:0005886">
    <property type="term" value="C:plasma membrane"/>
    <property type="evidence" value="ECO:0007669"/>
    <property type="project" value="InterPro"/>
</dbReference>
<proteinExistence type="predicted"/>
<comment type="caution">
    <text evidence="2">The sequence shown here is derived from an EMBL/GenBank/DDBJ whole genome shotgun (WGS) entry which is preliminary data.</text>
</comment>
<name>A0A415PP29_9FIRM</name>
<keyword evidence="3" id="KW-1185">Reference proteome</keyword>
<feature type="transmembrane region" description="Helical" evidence="1">
    <location>
        <begin position="60"/>
        <end position="77"/>
    </location>
</feature>
<accession>A0A415PP29</accession>
<keyword evidence="1" id="KW-0472">Membrane</keyword>
<dbReference type="AlphaFoldDB" id="A0A415PP29"/>
<dbReference type="RefSeq" id="WP_118365341.1">
    <property type="nucleotide sequence ID" value="NZ_QRPK01000008.1"/>
</dbReference>
<evidence type="ECO:0000256" key="1">
    <source>
        <dbReference type="SAM" id="Phobius"/>
    </source>
</evidence>
<feature type="transmembrane region" description="Helical" evidence="1">
    <location>
        <begin position="83"/>
        <end position="100"/>
    </location>
</feature>
<feature type="transmembrane region" description="Helical" evidence="1">
    <location>
        <begin position="156"/>
        <end position="175"/>
    </location>
</feature>
<feature type="transmembrane region" description="Helical" evidence="1">
    <location>
        <begin position="34"/>
        <end position="53"/>
    </location>
</feature>
<keyword evidence="1" id="KW-0812">Transmembrane</keyword>
<protein>
    <recommendedName>
        <fullName evidence="4">Energy-coupled thiamine transporter ThiT</fullName>
    </recommendedName>
</protein>
<evidence type="ECO:0000313" key="3">
    <source>
        <dbReference type="Proteomes" id="UP000284868"/>
    </source>
</evidence>
<gene>
    <name evidence="2" type="ORF">DWZ83_02945</name>
</gene>
<organism evidence="2 3">
    <name type="scientific">Amedibacillus dolichus</name>
    <dbReference type="NCBI Taxonomy" id="31971"/>
    <lineage>
        <taxon>Bacteria</taxon>
        <taxon>Bacillati</taxon>
        <taxon>Bacillota</taxon>
        <taxon>Erysipelotrichia</taxon>
        <taxon>Erysipelotrichales</taxon>
        <taxon>Erysipelotrichaceae</taxon>
        <taxon>Amedibacillus</taxon>
    </lineage>
</organism>
<dbReference type="EMBL" id="QRPK01000008">
    <property type="protein sequence ID" value="RHM14483.1"/>
    <property type="molecule type" value="Genomic_DNA"/>
</dbReference>
<dbReference type="Gene3D" id="1.10.1760.20">
    <property type="match status" value="1"/>
</dbReference>
<dbReference type="GO" id="GO:0015234">
    <property type="term" value="F:thiamine transmembrane transporter activity"/>
    <property type="evidence" value="ECO:0007669"/>
    <property type="project" value="InterPro"/>
</dbReference>
<dbReference type="Pfam" id="PF09515">
    <property type="entry name" value="Thia_YuaJ"/>
    <property type="match status" value="1"/>
</dbReference>
<evidence type="ECO:0008006" key="4">
    <source>
        <dbReference type="Google" id="ProtNLM"/>
    </source>
</evidence>
<dbReference type="Proteomes" id="UP000284868">
    <property type="component" value="Unassembled WGS sequence"/>
</dbReference>
<feature type="transmembrane region" description="Helical" evidence="1">
    <location>
        <begin position="112"/>
        <end position="136"/>
    </location>
</feature>
<sequence>MNQKTRKLVFVAFYAALGIVLNYCTEFLPSMPNGGTIEITVIAYFVASFHLGWQYGLATAVLGWLVGCLFGLSNYIVSPMQTALDYIVPVAACGLAALYPKIKFGKWSISNVYSGMVIGIFLKYASHVLAGVYFWFPEGSAAGSLAAWIYSAWTYNLAYNLATLVVCLLIVPVLIKALQHASKDKFAGIK</sequence>
<keyword evidence="1" id="KW-1133">Transmembrane helix</keyword>
<dbReference type="InterPro" id="IPR012651">
    <property type="entry name" value="Thia_Transptr_ThiT"/>
</dbReference>